<accession>A0A4R7Q7D8</accession>
<evidence type="ECO:0000256" key="4">
    <source>
        <dbReference type="ARBA" id="ARBA00022692"/>
    </source>
</evidence>
<evidence type="ECO:0000256" key="1">
    <source>
        <dbReference type="ARBA" id="ARBA00004162"/>
    </source>
</evidence>
<keyword evidence="2 9" id="KW-0813">Transport</keyword>
<dbReference type="Gene3D" id="1.20.5.3310">
    <property type="match status" value="1"/>
</dbReference>
<keyword evidence="5 9" id="KW-0653">Protein transport</keyword>
<dbReference type="GO" id="GO:0043953">
    <property type="term" value="P:protein transport by the Tat complex"/>
    <property type="evidence" value="ECO:0007669"/>
    <property type="project" value="UniProtKB-UniRule"/>
</dbReference>
<proteinExistence type="inferred from homology"/>
<gene>
    <name evidence="9" type="primary">tatA</name>
    <name evidence="10" type="ORF">BXY82_0949</name>
</gene>
<dbReference type="GO" id="GO:0033281">
    <property type="term" value="C:TAT protein transport complex"/>
    <property type="evidence" value="ECO:0007669"/>
    <property type="project" value="UniProtKB-UniRule"/>
</dbReference>
<keyword evidence="7 9" id="KW-0811">Translocation</keyword>
<evidence type="ECO:0000256" key="2">
    <source>
        <dbReference type="ARBA" id="ARBA00022448"/>
    </source>
</evidence>
<evidence type="ECO:0000256" key="3">
    <source>
        <dbReference type="ARBA" id="ARBA00022475"/>
    </source>
</evidence>
<dbReference type="EMBL" id="SOBW01000007">
    <property type="protein sequence ID" value="TDU43535.1"/>
    <property type="molecule type" value="Genomic_DNA"/>
</dbReference>
<reference evidence="10 11" key="1">
    <citation type="submission" date="2019-03" db="EMBL/GenBank/DDBJ databases">
        <title>Genomic Encyclopedia of Archaeal and Bacterial Type Strains, Phase II (KMG-II): from individual species to whole genera.</title>
        <authorList>
            <person name="Goeker M."/>
        </authorList>
    </citation>
    <scope>NUCLEOTIDE SEQUENCE [LARGE SCALE GENOMIC DNA]</scope>
    <source>
        <strain evidence="10 11">DSM 28135</strain>
    </source>
</reference>
<dbReference type="HAMAP" id="MF_00236">
    <property type="entry name" value="TatA_E"/>
    <property type="match status" value="1"/>
</dbReference>
<organism evidence="10 11">
    <name type="scientific">Gelidibacter sediminis</name>
    <dbReference type="NCBI Taxonomy" id="1608710"/>
    <lineage>
        <taxon>Bacteria</taxon>
        <taxon>Pseudomonadati</taxon>
        <taxon>Bacteroidota</taxon>
        <taxon>Flavobacteriia</taxon>
        <taxon>Flavobacteriales</taxon>
        <taxon>Flavobacteriaceae</taxon>
        <taxon>Gelidibacter</taxon>
    </lineage>
</organism>
<dbReference type="PANTHER" id="PTHR42982:SF1">
    <property type="entry name" value="SEC-INDEPENDENT PROTEIN TRANSLOCASE PROTEIN TATA"/>
    <property type="match status" value="1"/>
</dbReference>
<comment type="function">
    <text evidence="9">Part of the twin-arginine translocation (Tat) system that transports large folded proteins containing a characteristic twin-arginine motif in their signal peptide across membranes. TatA could form the protein-conducting channel of the Tat system.</text>
</comment>
<comment type="subcellular location">
    <subcellularLocation>
        <location evidence="1 9">Cell membrane</location>
        <topology evidence="1 9">Single-pass membrane protein</topology>
    </subcellularLocation>
</comment>
<dbReference type="PANTHER" id="PTHR42982">
    <property type="entry name" value="SEC-INDEPENDENT PROTEIN TRANSLOCASE PROTEIN TATA"/>
    <property type="match status" value="1"/>
</dbReference>
<dbReference type="Pfam" id="PF02416">
    <property type="entry name" value="TatA_B_E"/>
    <property type="match status" value="1"/>
</dbReference>
<dbReference type="AlphaFoldDB" id="A0A4R7Q7D8"/>
<keyword evidence="6 9" id="KW-1133">Transmembrane helix</keyword>
<dbReference type="InterPro" id="IPR006312">
    <property type="entry name" value="TatA/E"/>
</dbReference>
<evidence type="ECO:0000256" key="5">
    <source>
        <dbReference type="ARBA" id="ARBA00022927"/>
    </source>
</evidence>
<protein>
    <recommendedName>
        <fullName evidence="9">Sec-independent protein translocase protein TatA</fullName>
    </recommendedName>
</protein>
<dbReference type="OrthoDB" id="9812812at2"/>
<name>A0A4R7Q7D8_9FLAO</name>
<comment type="similarity">
    <text evidence="9">Belongs to the TatA/E family.</text>
</comment>
<evidence type="ECO:0000256" key="9">
    <source>
        <dbReference type="HAMAP-Rule" id="MF_00236"/>
    </source>
</evidence>
<evidence type="ECO:0000256" key="8">
    <source>
        <dbReference type="ARBA" id="ARBA00023136"/>
    </source>
</evidence>
<evidence type="ECO:0000256" key="7">
    <source>
        <dbReference type="ARBA" id="ARBA00023010"/>
    </source>
</evidence>
<keyword evidence="3 9" id="KW-1003">Cell membrane</keyword>
<dbReference type="Proteomes" id="UP000294689">
    <property type="component" value="Unassembled WGS sequence"/>
</dbReference>
<keyword evidence="4 9" id="KW-0812">Transmembrane</keyword>
<evidence type="ECO:0000256" key="6">
    <source>
        <dbReference type="ARBA" id="ARBA00022989"/>
    </source>
</evidence>
<dbReference type="RefSeq" id="WP_133756986.1">
    <property type="nucleotide sequence ID" value="NZ_SOBW01000007.1"/>
</dbReference>
<keyword evidence="11" id="KW-1185">Reference proteome</keyword>
<sequence>MIASSIFLAIGVWQIVVVVVLVLLLFGGKKIPELMRGLGSGIKEFKDASKEDDEQNTTADKNR</sequence>
<dbReference type="NCBIfam" id="TIGR01411">
    <property type="entry name" value="tatAE"/>
    <property type="match status" value="1"/>
</dbReference>
<evidence type="ECO:0000313" key="11">
    <source>
        <dbReference type="Proteomes" id="UP000294689"/>
    </source>
</evidence>
<evidence type="ECO:0000313" key="10">
    <source>
        <dbReference type="EMBL" id="TDU43535.1"/>
    </source>
</evidence>
<dbReference type="GO" id="GO:0008320">
    <property type="term" value="F:protein transmembrane transporter activity"/>
    <property type="evidence" value="ECO:0007669"/>
    <property type="project" value="UniProtKB-UniRule"/>
</dbReference>
<comment type="caution">
    <text evidence="10">The sequence shown here is derived from an EMBL/GenBank/DDBJ whole genome shotgun (WGS) entry which is preliminary data.</text>
</comment>
<comment type="subunit">
    <text evidence="9">Forms a complex with TatC.</text>
</comment>
<keyword evidence="8 9" id="KW-0472">Membrane</keyword>
<dbReference type="InterPro" id="IPR003369">
    <property type="entry name" value="TatA/B/E"/>
</dbReference>
<feature type="transmembrane region" description="Helical" evidence="9">
    <location>
        <begin position="6"/>
        <end position="26"/>
    </location>
</feature>